<organism evidence="2 3">
    <name type="scientific">Xylaria multiplex</name>
    <dbReference type="NCBI Taxonomy" id="323545"/>
    <lineage>
        <taxon>Eukaryota</taxon>
        <taxon>Fungi</taxon>
        <taxon>Dikarya</taxon>
        <taxon>Ascomycota</taxon>
        <taxon>Pezizomycotina</taxon>
        <taxon>Sordariomycetes</taxon>
        <taxon>Xylariomycetidae</taxon>
        <taxon>Xylariales</taxon>
        <taxon>Xylariaceae</taxon>
        <taxon>Xylaria</taxon>
    </lineage>
</organism>
<dbReference type="SUPFAM" id="SSF52047">
    <property type="entry name" value="RNI-like"/>
    <property type="match status" value="1"/>
</dbReference>
<dbReference type="EMBL" id="WUBL01000180">
    <property type="protein sequence ID" value="KAF2963814.1"/>
    <property type="molecule type" value="Genomic_DNA"/>
</dbReference>
<reference evidence="2 3" key="1">
    <citation type="submission" date="2019-12" db="EMBL/GenBank/DDBJ databases">
        <title>Draft genome sequence of the ascomycete Xylaria multiplex DSM 110363.</title>
        <authorList>
            <person name="Buettner E."/>
            <person name="Kellner H."/>
        </authorList>
    </citation>
    <scope>NUCLEOTIDE SEQUENCE [LARGE SCALE GENOMIC DNA]</scope>
    <source>
        <strain evidence="2 3">DSM 110363</strain>
    </source>
</reference>
<dbReference type="InterPro" id="IPR032675">
    <property type="entry name" value="LRR_dom_sf"/>
</dbReference>
<dbReference type="InterPro" id="IPR036047">
    <property type="entry name" value="F-box-like_dom_sf"/>
</dbReference>
<dbReference type="AlphaFoldDB" id="A0A7C8MRK7"/>
<dbReference type="PROSITE" id="PS50181">
    <property type="entry name" value="FBOX"/>
    <property type="match status" value="1"/>
</dbReference>
<comment type="caution">
    <text evidence="2">The sequence shown here is derived from an EMBL/GenBank/DDBJ whole genome shotgun (WGS) entry which is preliminary data.</text>
</comment>
<evidence type="ECO:0000259" key="1">
    <source>
        <dbReference type="PROSITE" id="PS50181"/>
    </source>
</evidence>
<protein>
    <recommendedName>
        <fullName evidence="1">F-box domain-containing protein</fullName>
    </recommendedName>
</protein>
<dbReference type="InParanoid" id="A0A7C8MRK7"/>
<dbReference type="SUPFAM" id="SSF48452">
    <property type="entry name" value="TPR-like"/>
    <property type="match status" value="1"/>
</dbReference>
<proteinExistence type="predicted"/>
<dbReference type="Proteomes" id="UP000481858">
    <property type="component" value="Unassembled WGS sequence"/>
</dbReference>
<dbReference type="OrthoDB" id="629492at2759"/>
<keyword evidence="3" id="KW-1185">Reference proteome</keyword>
<dbReference type="Pfam" id="PF12937">
    <property type="entry name" value="F-box-like"/>
    <property type="match status" value="1"/>
</dbReference>
<evidence type="ECO:0000313" key="2">
    <source>
        <dbReference type="EMBL" id="KAF2963814.1"/>
    </source>
</evidence>
<accession>A0A7C8MRK7</accession>
<dbReference type="InterPro" id="IPR011990">
    <property type="entry name" value="TPR-like_helical_dom_sf"/>
</dbReference>
<dbReference type="Gene3D" id="1.25.40.10">
    <property type="entry name" value="Tetratricopeptide repeat domain"/>
    <property type="match status" value="1"/>
</dbReference>
<dbReference type="InterPro" id="IPR001810">
    <property type="entry name" value="F-box_dom"/>
</dbReference>
<dbReference type="SUPFAM" id="SSF81383">
    <property type="entry name" value="F-box domain"/>
    <property type="match status" value="1"/>
</dbReference>
<sequence length="640" mass="72299">MASNANPDALVASLARAKAYYDDKQYPKATAIFKQIANSCACGVQARTSPCCCKSLLQAITNSAIEAELKKRCICSAKSDVRCKNASHLNALDGLAAVYEAKRPLETAIIIAESMINLAPREPKGFLRLGRILRLQRSHVQAYQTYQQGIELVSKKNPSHQLLPTLHQMRDKIKSSAVAVDPLAVLPVELVVMIFKQVDFRTLCRCLRVSKTWRNLFTTRGTAVQALWRVQHFDRCTKVVRSTLLQKYAAYSGFQVTDLTVTDCFQLGLDVYTFKWIAVKCGSLQTLKLRTSREMTFLTMEQAIKLCMPQLTRLYLGFHTPFMLEFVRGVITSSVATLQELTLLNLPGSLMQRVSGVDTACWPVLQRLRVLRLGCAPHAHYLNGNQVMVDIVSFMRTAPNLEELWLEGIYVNPTDESTGEAWPRLKKLFVGKTTTWKRGDRMPLLSLSSIEELHLMDTDHISFFLMRPFSDPASDHTHPEPSNLRKFTLRDPPRSTTGWPLELEKWVRPSLESGSLRELGMVFPKPHPYWLRSGQVTFLSVKNLSVGFGTDPYALDEALSDLLERFPNLEGLDISQEPFSDATLARAISKGVKLIYHRGGHSAKTEVREWALKKHNARIIEGDYVTNLPMYPEDKARDFY</sequence>
<gene>
    <name evidence="2" type="ORF">GQX73_g9761</name>
</gene>
<evidence type="ECO:0000313" key="3">
    <source>
        <dbReference type="Proteomes" id="UP000481858"/>
    </source>
</evidence>
<dbReference type="Gene3D" id="1.20.1280.50">
    <property type="match status" value="1"/>
</dbReference>
<dbReference type="Gene3D" id="3.80.10.10">
    <property type="entry name" value="Ribonuclease Inhibitor"/>
    <property type="match status" value="1"/>
</dbReference>
<feature type="domain" description="F-box" evidence="1">
    <location>
        <begin position="180"/>
        <end position="231"/>
    </location>
</feature>
<name>A0A7C8MRK7_9PEZI</name>
<dbReference type="SMART" id="SM00256">
    <property type="entry name" value="FBOX"/>
    <property type="match status" value="1"/>
</dbReference>